<proteinExistence type="predicted"/>
<reference evidence="1" key="1">
    <citation type="journal article" date="2017" name="Nature">
        <title>The sunflower genome provides insights into oil metabolism, flowering and Asterid evolution.</title>
        <authorList>
            <person name="Badouin H."/>
            <person name="Gouzy J."/>
            <person name="Grassa C.J."/>
            <person name="Murat F."/>
            <person name="Staton S.E."/>
            <person name="Cottret L."/>
            <person name="Lelandais-Briere C."/>
            <person name="Owens G.L."/>
            <person name="Carrere S."/>
            <person name="Mayjonade B."/>
            <person name="Legrand L."/>
            <person name="Gill N."/>
            <person name="Kane N.C."/>
            <person name="Bowers J.E."/>
            <person name="Hubner S."/>
            <person name="Bellec A."/>
            <person name="Berard A."/>
            <person name="Berges H."/>
            <person name="Blanchet N."/>
            <person name="Boniface M.C."/>
            <person name="Brunel D."/>
            <person name="Catrice O."/>
            <person name="Chaidir N."/>
            <person name="Claudel C."/>
            <person name="Donnadieu C."/>
            <person name="Faraut T."/>
            <person name="Fievet G."/>
            <person name="Helmstetter N."/>
            <person name="King M."/>
            <person name="Knapp S.J."/>
            <person name="Lai Z."/>
            <person name="Le Paslier M.C."/>
            <person name="Lippi Y."/>
            <person name="Lorenzon L."/>
            <person name="Mandel J.R."/>
            <person name="Marage G."/>
            <person name="Marchand G."/>
            <person name="Marquand E."/>
            <person name="Bret-Mestries E."/>
            <person name="Morien E."/>
            <person name="Nambeesan S."/>
            <person name="Nguyen T."/>
            <person name="Pegot-Espagnet P."/>
            <person name="Pouilly N."/>
            <person name="Raftis F."/>
            <person name="Sallet E."/>
            <person name="Schiex T."/>
            <person name="Thomas J."/>
            <person name="Vandecasteele C."/>
            <person name="Vares D."/>
            <person name="Vear F."/>
            <person name="Vautrin S."/>
            <person name="Crespi M."/>
            <person name="Mangin B."/>
            <person name="Burke J.M."/>
            <person name="Salse J."/>
            <person name="Munos S."/>
            <person name="Vincourt P."/>
            <person name="Rieseberg L.H."/>
            <person name="Langlade N.B."/>
        </authorList>
    </citation>
    <scope>NUCLEOTIDE SEQUENCE</scope>
    <source>
        <tissue evidence="1">Leaves</tissue>
    </source>
</reference>
<dbReference type="EMBL" id="MNCJ02000328">
    <property type="protein sequence ID" value="KAF5773478.1"/>
    <property type="molecule type" value="Genomic_DNA"/>
</dbReference>
<evidence type="ECO:0000313" key="1">
    <source>
        <dbReference type="EMBL" id="KAF5773478.1"/>
    </source>
</evidence>
<comment type="caution">
    <text evidence="1">The sequence shown here is derived from an EMBL/GenBank/DDBJ whole genome shotgun (WGS) entry which is preliminary data.</text>
</comment>
<evidence type="ECO:0000313" key="2">
    <source>
        <dbReference type="Proteomes" id="UP000215914"/>
    </source>
</evidence>
<dbReference type="Proteomes" id="UP000215914">
    <property type="component" value="Unassembled WGS sequence"/>
</dbReference>
<sequence length="54" mass="6381">MYFHHQILAIDLHLCIDNQGLGLVHTVHYQGGCSQMNLTLYILYTHTHYTYIYI</sequence>
<reference evidence="1" key="2">
    <citation type="submission" date="2020-06" db="EMBL/GenBank/DDBJ databases">
        <title>Helianthus annuus Genome sequencing and assembly Release 2.</title>
        <authorList>
            <person name="Gouzy J."/>
            <person name="Langlade N."/>
            <person name="Munos S."/>
        </authorList>
    </citation>
    <scope>NUCLEOTIDE SEQUENCE</scope>
    <source>
        <tissue evidence="1">Leaves</tissue>
    </source>
</reference>
<keyword evidence="2" id="KW-1185">Reference proteome</keyword>
<dbReference type="Gramene" id="mRNA:HanXRQr2_Chr13g0589021">
    <property type="protein sequence ID" value="CDS:HanXRQr2_Chr13g0589021.1"/>
    <property type="gene ID" value="HanXRQr2_Chr13g0589021"/>
</dbReference>
<organism evidence="1 2">
    <name type="scientific">Helianthus annuus</name>
    <name type="common">Common sunflower</name>
    <dbReference type="NCBI Taxonomy" id="4232"/>
    <lineage>
        <taxon>Eukaryota</taxon>
        <taxon>Viridiplantae</taxon>
        <taxon>Streptophyta</taxon>
        <taxon>Embryophyta</taxon>
        <taxon>Tracheophyta</taxon>
        <taxon>Spermatophyta</taxon>
        <taxon>Magnoliopsida</taxon>
        <taxon>eudicotyledons</taxon>
        <taxon>Gunneridae</taxon>
        <taxon>Pentapetalae</taxon>
        <taxon>asterids</taxon>
        <taxon>campanulids</taxon>
        <taxon>Asterales</taxon>
        <taxon>Asteraceae</taxon>
        <taxon>Asteroideae</taxon>
        <taxon>Heliantheae alliance</taxon>
        <taxon>Heliantheae</taxon>
        <taxon>Helianthus</taxon>
    </lineage>
</organism>
<protein>
    <submittedName>
        <fullName evidence="1">Uncharacterized protein</fullName>
    </submittedName>
</protein>
<accession>A0A9K3EHR8</accession>
<name>A0A9K3EHR8_HELAN</name>
<gene>
    <name evidence="1" type="ORF">HanXRQr2_Chr13g0589021</name>
</gene>
<dbReference type="AlphaFoldDB" id="A0A9K3EHR8"/>